<dbReference type="Proteomes" id="UP000182248">
    <property type="component" value="Unassembled WGS sequence"/>
</dbReference>
<gene>
    <name evidence="2" type="ORF">SAMN02927921_00778</name>
</gene>
<accession>A0A1K1MRT5</accession>
<reference evidence="2 3" key="1">
    <citation type="submission" date="2016-11" db="EMBL/GenBank/DDBJ databases">
        <authorList>
            <person name="Jaros S."/>
            <person name="Januszkiewicz K."/>
            <person name="Wedrychowicz H."/>
        </authorList>
    </citation>
    <scope>NUCLEOTIDE SEQUENCE [LARGE SCALE GENOMIC DNA]</scope>
    <source>
        <strain evidence="2 3">CGMCC 1.12145</strain>
    </source>
</reference>
<feature type="domain" description="Adaptor protein ClpS core" evidence="1">
    <location>
        <begin position="59"/>
        <end position="121"/>
    </location>
</feature>
<evidence type="ECO:0000313" key="2">
    <source>
        <dbReference type="EMBL" id="SFW25900.1"/>
    </source>
</evidence>
<dbReference type="InterPro" id="IPR003769">
    <property type="entry name" value="ClpS_core"/>
</dbReference>
<evidence type="ECO:0000259" key="1">
    <source>
        <dbReference type="Pfam" id="PF02617"/>
    </source>
</evidence>
<dbReference type="STRING" id="1150368.SAMN02927921_00778"/>
<proteinExistence type="predicted"/>
<dbReference type="AlphaFoldDB" id="A0A1K1MRT5"/>
<dbReference type="GO" id="GO:0006508">
    <property type="term" value="P:proteolysis"/>
    <property type="evidence" value="ECO:0007669"/>
    <property type="project" value="UniProtKB-KW"/>
</dbReference>
<dbReference type="Gene3D" id="3.30.1390.10">
    <property type="match status" value="1"/>
</dbReference>
<keyword evidence="2" id="KW-0378">Hydrolase</keyword>
<dbReference type="GO" id="GO:0030163">
    <property type="term" value="P:protein catabolic process"/>
    <property type="evidence" value="ECO:0007669"/>
    <property type="project" value="InterPro"/>
</dbReference>
<evidence type="ECO:0000313" key="3">
    <source>
        <dbReference type="Proteomes" id="UP000182248"/>
    </source>
</evidence>
<dbReference type="GO" id="GO:0008233">
    <property type="term" value="F:peptidase activity"/>
    <property type="evidence" value="ECO:0007669"/>
    <property type="project" value="UniProtKB-KW"/>
</dbReference>
<dbReference type="EMBL" id="FPJE01000003">
    <property type="protein sequence ID" value="SFW25900.1"/>
    <property type="molecule type" value="Genomic_DNA"/>
</dbReference>
<dbReference type="SUPFAM" id="SSF54736">
    <property type="entry name" value="ClpS-like"/>
    <property type="match status" value="1"/>
</dbReference>
<keyword evidence="3" id="KW-1185">Reference proteome</keyword>
<organism evidence="2 3">
    <name type="scientific">Sinomicrobium oceani</name>
    <dbReference type="NCBI Taxonomy" id="1150368"/>
    <lineage>
        <taxon>Bacteria</taxon>
        <taxon>Pseudomonadati</taxon>
        <taxon>Bacteroidota</taxon>
        <taxon>Flavobacteriia</taxon>
        <taxon>Flavobacteriales</taxon>
        <taxon>Flavobacteriaceae</taxon>
        <taxon>Sinomicrobium</taxon>
    </lineage>
</organism>
<name>A0A1K1MRT5_9FLAO</name>
<sequence>MYKSGLHLIFIAMHTKEKIYVKEDFCAALKKTGLFMTSGHGETETLEEVLVEEDVLKQNEIVLYNDDVNTFDYVIETLIDVCDHSPEQAEQCSIIVHYKGKCTVKTGPYEDLRPRCSMLLDAGLSAEIV</sequence>
<dbReference type="InterPro" id="IPR014719">
    <property type="entry name" value="Ribosomal_bL12_C/ClpS-like"/>
</dbReference>
<keyword evidence="2" id="KW-0645">Protease</keyword>
<dbReference type="Pfam" id="PF02617">
    <property type="entry name" value="ClpS"/>
    <property type="match status" value="1"/>
</dbReference>
<protein>
    <submittedName>
        <fullName evidence="2">ATP-dependent Clp protease adaptor protein ClpS</fullName>
    </submittedName>
</protein>